<feature type="chain" id="PRO_5001649524" evidence="3">
    <location>
        <begin position="23"/>
        <end position="78"/>
    </location>
</feature>
<feature type="non-terminal residue" evidence="4">
    <location>
        <position position="1"/>
    </location>
</feature>
<dbReference type="AlphaFoldDB" id="A0A068B156"/>
<name>A0A068B156_CONDI</name>
<feature type="signal peptide" evidence="3">
    <location>
        <begin position="1"/>
        <end position="22"/>
    </location>
</feature>
<proteinExistence type="predicted"/>
<dbReference type="Pfam" id="PF02950">
    <property type="entry name" value="Conotoxin"/>
    <property type="match status" value="1"/>
</dbReference>
<dbReference type="PROSITE" id="PS51257">
    <property type="entry name" value="PROKAR_LIPOPROTEIN"/>
    <property type="match status" value="1"/>
</dbReference>
<keyword evidence="3" id="KW-0732">Signal</keyword>
<evidence type="ECO:0000256" key="3">
    <source>
        <dbReference type="SAM" id="SignalP"/>
    </source>
</evidence>
<dbReference type="GO" id="GO:0005576">
    <property type="term" value="C:extracellular region"/>
    <property type="evidence" value="ECO:0007669"/>
    <property type="project" value="UniProtKB-SubCell"/>
</dbReference>
<comment type="subcellular location">
    <subcellularLocation>
        <location evidence="1">Secreted</location>
    </subcellularLocation>
</comment>
<evidence type="ECO:0000256" key="2">
    <source>
        <dbReference type="ARBA" id="ARBA00022525"/>
    </source>
</evidence>
<keyword evidence="2" id="KW-0964">Secreted</keyword>
<protein>
    <submittedName>
        <fullName evidence="4">Conotoxin Di7.5</fullName>
    </submittedName>
</protein>
<accession>A0A068B156</accession>
<evidence type="ECO:0000256" key="1">
    <source>
        <dbReference type="ARBA" id="ARBA00004613"/>
    </source>
</evidence>
<sequence precursor="true">MKLTCMVIIAVLFLTACQLITADLSSDEYRAVKSIDEMQDFKGSRATPKCSNHGCQNVPCCSGLKCGGPQNGRVCQPE</sequence>
<dbReference type="GO" id="GO:0008200">
    <property type="term" value="F:ion channel inhibitor activity"/>
    <property type="evidence" value="ECO:0007669"/>
    <property type="project" value="InterPro"/>
</dbReference>
<organism evidence="4">
    <name type="scientific">Conus distans</name>
    <name type="common">Distant cone</name>
    <dbReference type="NCBI Taxonomy" id="72281"/>
    <lineage>
        <taxon>Eukaryota</taxon>
        <taxon>Metazoa</taxon>
        <taxon>Spiralia</taxon>
        <taxon>Lophotrochozoa</taxon>
        <taxon>Mollusca</taxon>
        <taxon>Gastropoda</taxon>
        <taxon>Caenogastropoda</taxon>
        <taxon>Neogastropoda</taxon>
        <taxon>Conoidea</taxon>
        <taxon>Conidae</taxon>
        <taxon>Conus</taxon>
        <taxon>Fraterconus</taxon>
    </lineage>
</organism>
<reference evidence="4" key="1">
    <citation type="submission" date="2013-08" db="EMBL/GenBank/DDBJ databases">
        <authorList>
            <person name="Zhang L.X."/>
            <person name="Liu Z.G."/>
            <person name="Dai Q.Y."/>
        </authorList>
    </citation>
    <scope>NUCLEOTIDE SEQUENCE</scope>
    <source>
        <tissue evidence="4">Venom gland</tissue>
    </source>
</reference>
<dbReference type="InterPro" id="IPR004214">
    <property type="entry name" value="Conotoxin"/>
</dbReference>
<dbReference type="EMBL" id="KF545650">
    <property type="protein sequence ID" value="AIC77159.1"/>
    <property type="molecule type" value="Genomic_DNA"/>
</dbReference>
<evidence type="ECO:0000313" key="4">
    <source>
        <dbReference type="EMBL" id="AIC77159.1"/>
    </source>
</evidence>